<dbReference type="Pfam" id="PF13279">
    <property type="entry name" value="4HBT_2"/>
    <property type="match status" value="1"/>
</dbReference>
<dbReference type="Proteomes" id="UP000061839">
    <property type="component" value="Chromosome"/>
</dbReference>
<dbReference type="STRING" id="1618207.UM93_12140"/>
<evidence type="ECO:0000313" key="1">
    <source>
        <dbReference type="EMBL" id="AJT42067.1"/>
    </source>
</evidence>
<dbReference type="OrthoDB" id="9799036at2"/>
<dbReference type="PANTHER" id="PTHR31793">
    <property type="entry name" value="4-HYDROXYBENZOYL-COA THIOESTERASE FAMILY MEMBER"/>
    <property type="match status" value="1"/>
</dbReference>
<dbReference type="KEGG" id="ari:UM93_12140"/>
<organism evidence="1 2">
    <name type="scientific">Psychromicrobium lacuslunae</name>
    <dbReference type="NCBI Taxonomy" id="1618207"/>
    <lineage>
        <taxon>Bacteria</taxon>
        <taxon>Bacillati</taxon>
        <taxon>Actinomycetota</taxon>
        <taxon>Actinomycetes</taxon>
        <taxon>Micrococcales</taxon>
        <taxon>Micrococcaceae</taxon>
        <taxon>Psychromicrobium</taxon>
    </lineage>
</organism>
<evidence type="ECO:0000313" key="2">
    <source>
        <dbReference type="Proteomes" id="UP000061839"/>
    </source>
</evidence>
<dbReference type="AlphaFoldDB" id="A0A0D4C082"/>
<dbReference type="PATRIC" id="fig|1618207.4.peg.2463"/>
<dbReference type="EMBL" id="CP011005">
    <property type="protein sequence ID" value="AJT42067.1"/>
    <property type="molecule type" value="Genomic_DNA"/>
</dbReference>
<dbReference type="Gene3D" id="3.10.129.10">
    <property type="entry name" value="Hotdog Thioesterase"/>
    <property type="match status" value="1"/>
</dbReference>
<dbReference type="PANTHER" id="PTHR31793:SF24">
    <property type="entry name" value="LONG-CHAIN ACYL-COA THIOESTERASE FADM"/>
    <property type="match status" value="1"/>
</dbReference>
<name>A0A0D4C082_9MICC</name>
<dbReference type="GO" id="GO:0047617">
    <property type="term" value="F:fatty acyl-CoA hydrolase activity"/>
    <property type="evidence" value="ECO:0007669"/>
    <property type="project" value="TreeGrafter"/>
</dbReference>
<dbReference type="RefSeq" id="WP_045075846.1">
    <property type="nucleotide sequence ID" value="NZ_CP011005.1"/>
</dbReference>
<keyword evidence="2" id="KW-1185">Reference proteome</keyword>
<sequence>MSLSLQIPMRWGDMDAYGHINNVEIVRILEEARVHAFGPPAGTGLPGVEVELPIFADLPSGIQALVVEHRIKYLSPLHYRNLPARVDIWVSAVKGASFTVAYAIYDAVSGTKCVIAETTLAYFDEAAQRLIRLLPEKKELLQGLLEESNFP</sequence>
<protein>
    <submittedName>
        <fullName evidence="1">4-hydroxybenzoyl-CoA thioesterase</fullName>
    </submittedName>
</protein>
<reference evidence="1 2" key="1">
    <citation type="journal article" date="2015" name="Genome Announc.">
        <title>Complete Genome Sequencing of Protease-Producing Novel Arthrobacter sp. Strain IHBB 11108 Using PacBio Single-Molecule Real-Time Sequencing Technology.</title>
        <authorList>
            <person name="Kiran S."/>
            <person name="Swarnkar M.K."/>
            <person name="Pal M."/>
            <person name="Thakur R."/>
            <person name="Tewari R."/>
            <person name="Singh A.K."/>
            <person name="Gulati A."/>
        </authorList>
    </citation>
    <scope>NUCLEOTIDE SEQUENCE [LARGE SCALE GENOMIC DNA]</scope>
    <source>
        <strain evidence="1 2">IHBB 11108</strain>
    </source>
</reference>
<accession>A0A0D4C082</accession>
<proteinExistence type="predicted"/>
<dbReference type="InterPro" id="IPR050563">
    <property type="entry name" value="4-hydroxybenzoyl-CoA_TE"/>
</dbReference>
<dbReference type="SUPFAM" id="SSF54637">
    <property type="entry name" value="Thioesterase/thiol ester dehydrase-isomerase"/>
    <property type="match status" value="1"/>
</dbReference>
<dbReference type="HOGENOM" id="CLU_101141_2_0_11"/>
<gene>
    <name evidence="1" type="ORF">UM93_12140</name>
</gene>
<dbReference type="CDD" id="cd00586">
    <property type="entry name" value="4HBT"/>
    <property type="match status" value="1"/>
</dbReference>
<dbReference type="InterPro" id="IPR029069">
    <property type="entry name" value="HotDog_dom_sf"/>
</dbReference>